<dbReference type="PROSITE" id="PS50871">
    <property type="entry name" value="C1Q"/>
    <property type="match status" value="1"/>
</dbReference>
<keyword evidence="3 5" id="KW-0732">Signal</keyword>
<dbReference type="PANTHER" id="PTHR22923:SF116">
    <property type="entry name" value="C1Q DOMAIN-CONTAINING PROTEIN"/>
    <property type="match status" value="1"/>
</dbReference>
<protein>
    <submittedName>
        <fullName evidence="7">Caprin-2</fullName>
    </submittedName>
</protein>
<feature type="region of interest" description="Disordered" evidence="4">
    <location>
        <begin position="357"/>
        <end position="430"/>
    </location>
</feature>
<gene>
    <name evidence="7" type="ORF">ElyMa_004844800</name>
</gene>
<feature type="region of interest" description="Disordered" evidence="4">
    <location>
        <begin position="847"/>
        <end position="879"/>
    </location>
</feature>
<name>A0AAV4IMT0_9GAST</name>
<evidence type="ECO:0000256" key="3">
    <source>
        <dbReference type="ARBA" id="ARBA00022729"/>
    </source>
</evidence>
<dbReference type="PRINTS" id="PR00007">
    <property type="entry name" value="COMPLEMNTC1Q"/>
</dbReference>
<evidence type="ECO:0000313" key="8">
    <source>
        <dbReference type="Proteomes" id="UP000762676"/>
    </source>
</evidence>
<organism evidence="7 8">
    <name type="scientific">Elysia marginata</name>
    <dbReference type="NCBI Taxonomy" id="1093978"/>
    <lineage>
        <taxon>Eukaryota</taxon>
        <taxon>Metazoa</taxon>
        <taxon>Spiralia</taxon>
        <taxon>Lophotrochozoa</taxon>
        <taxon>Mollusca</taxon>
        <taxon>Gastropoda</taxon>
        <taxon>Heterobranchia</taxon>
        <taxon>Euthyneura</taxon>
        <taxon>Panpulmonata</taxon>
        <taxon>Sacoglossa</taxon>
        <taxon>Placobranchoidea</taxon>
        <taxon>Plakobranchidae</taxon>
        <taxon>Elysia</taxon>
    </lineage>
</organism>
<dbReference type="EMBL" id="BMAT01009688">
    <property type="protein sequence ID" value="GFS11864.1"/>
    <property type="molecule type" value="Genomic_DNA"/>
</dbReference>
<evidence type="ECO:0000259" key="6">
    <source>
        <dbReference type="PROSITE" id="PS50871"/>
    </source>
</evidence>
<feature type="region of interest" description="Disordered" evidence="4">
    <location>
        <begin position="1862"/>
        <end position="1904"/>
    </location>
</feature>
<evidence type="ECO:0000256" key="1">
    <source>
        <dbReference type="ARBA" id="ARBA00004613"/>
    </source>
</evidence>
<dbReference type="Pfam" id="PF00386">
    <property type="entry name" value="C1q"/>
    <property type="match status" value="1"/>
</dbReference>
<dbReference type="InterPro" id="IPR008983">
    <property type="entry name" value="Tumour_necrosis_fac-like_dom"/>
</dbReference>
<feature type="compositionally biased region" description="Low complexity" evidence="4">
    <location>
        <begin position="848"/>
        <end position="867"/>
    </location>
</feature>
<evidence type="ECO:0000256" key="5">
    <source>
        <dbReference type="SAM" id="SignalP"/>
    </source>
</evidence>
<evidence type="ECO:0000256" key="4">
    <source>
        <dbReference type="SAM" id="MobiDB-lite"/>
    </source>
</evidence>
<feature type="compositionally biased region" description="Polar residues" evidence="4">
    <location>
        <begin position="396"/>
        <end position="417"/>
    </location>
</feature>
<evidence type="ECO:0000256" key="2">
    <source>
        <dbReference type="ARBA" id="ARBA00022525"/>
    </source>
</evidence>
<feature type="domain" description="C1q" evidence="6">
    <location>
        <begin position="1938"/>
        <end position="2077"/>
    </location>
</feature>
<dbReference type="SUPFAM" id="SSF49842">
    <property type="entry name" value="TNF-like"/>
    <property type="match status" value="1"/>
</dbReference>
<dbReference type="Proteomes" id="UP000762676">
    <property type="component" value="Unassembled WGS sequence"/>
</dbReference>
<accession>A0AAV4IMT0</accession>
<feature type="region of interest" description="Disordered" evidence="4">
    <location>
        <begin position="1565"/>
        <end position="1586"/>
    </location>
</feature>
<sequence length="2078" mass="231292">MANHPSAGRWWFRSNIVLIFVTFLAFNQHSMISVSASTIRVQQNGSHTAITGGEDAQQARSYTAATDVKDAHINRSYTADTAVEYVQQNRSFTRDTGMENLEVLSSPGHMEETVLTRLALQDTTNSTETKSRSKQNFITVEPRATPRNVKINEWTSAEKDTSKAVATLTDNNNANVSEVAMRDRGNKSYNTTKDYLFKETLASHRRNIEHRNVFKNISEADPISGKEKTLGETTESKINVLFTYLNVRSANETLEEEQDVFYKPIPNYEMKKNETGLDMPLNPMIIRNKMKIESNRAVFSSSTNNTNYFSFRNQSINLALSAEANQTFDPEKSLTSSRVNQTEDMLKLAPPISSLSALSKERSHGTSKDNVPAPSTSDKSLISPMIIPRDGPRDSSLLTTPESQNEISETNRSTLSVSKGLADRRSKGVQDGALLSAPASQERKFHGVSETLKTSNSSVTFHTQTKAPAHVVHNQQAGIGNHTSKGMKDLNQIKPNNGTSEIVGHLPNSFSTVDHTEHQIKHYGLSEGSRRSFPPHFQTKTPSHVEAPTSPQRAFSNISATLGHLTSKDTSSTHFIEIESEQRGFKPFSINNKVPTFNDDIQITQNPKTGDKISDPPTEAVADTTELSKAIEELIKALESSRNQESDTPQFPQQSLVFRTNVSQNEYGEKNTSSIFDQSSAETNIQSLFNDQGGNVKVRERGTPGSEVESDIQKHRVTRDNTNSDTEVLVEDIVKNGTVYALSGEGSVQPKGVFRGTSNATSKPGLQIGEKEREENFLKNNGLRDPKDLLQQTGFDLRQFPQNVSKGETWPIPIGSYFQLSESNNPNFDAPEMSEPLVQQQNSFLPKSLTTPVSPTPATAPTQSRSPLDGVSAHSSFKAPDSVNTTVLSQHRPLASRLLAVAHLTAGREFEGKDSVIARLDAIAREIMKKINLTQAIDPELGIYKSWTEPRHDLETTMAGLSSEVSKDTAREIDMLDESVNILLGPAFSMTNLTDDIENNKKLLDWMSQRVSRPIEDNSSNRSATPFMSSSLGQIKVSKAQQIEEESSRESIETERVNRDLKPPSKSVRQKEQAKNRKQLKYISGYGLRSTSDLAETQVNPHGTQTKAIEGTPDFIEEQVGLKDVSGSKDKEKPRTLNTAEHMISMDKTRGQKSNKISEIPEHSGNQLSSDELFLKDETAVIGNSQRRSHMIPPGVTSLDSRSRSNDFRPDGQLAVNDMRGSVDDKHKYHWPSSLYQDYFFETFKPIFNKKKEYTSNYNIRPYHTSDTNFDDTLVAGRLNGGRIKKTYGTDKERLGSVAIDENSFLNRYTEWQELLSHNLGFNMATSTEEQPFASSRDIVNRRRMLEPNLTPLIGNISPNNYYRPNFPETDIPSEHNVLAPDIQSYGGSLSYQGGQLVGHNPPSFVGDNSEFYEEYEPMERGFDEGEINYFNDINPPSKRSRGYEERFKLPNEKMYPSFDRKLNSVSNNFIEYDEHLKDGKSHINPLEFSNENELPRLIKAETLTNEQQLPVGSRFDSNLEKDKFFENPNTPEHKTFGARKTVVPDYSSDLHSLEHSRSVIQTEKSQGFDVPATNSLPSHRRSDSDKLDLPKEMNEAFVQNSQNASSLARLLESDTELGANKEYQPITHKGETLFNRTVDENYNTTAPNSFTQENLDLYQNNNTESFSAYIEPTDSRIFGKDFIPANKSQPTAPSISFHRKESKAKSFSSPILSIPDALGDNRLNEISKSQVTSLSQTSDRSGLSLSSSNLIDVSDINLHLEGDTSDELPLNTIYKTEKPVGVSEFHRDGETESESESIGRVREDYFSQSDVDHRFLSTENSSTEPHWSMSNATVGNVSSYRAEPKDVPEITAYKAQDFSLRQPSVLDNTNSKTEAPGTSGKSSNSVPTTTPDNNINNDNNDTLSSLSDSISNLTSLLASGDSSHLQPLLSPLPVFPSLRTRAAMSAVLTTHFGPTKDRMIPFDLELLDLGDNYDNTSGTFICTAPGTYVISLHLMAHPGAKVNARVHVNSRPIAALWADDNGGAGFYPSSSTHTLTHLDFGDQVYVMLVDAGYGDSWVHANYNGFSVYLLYEDLPTF</sequence>
<dbReference type="InterPro" id="IPR050822">
    <property type="entry name" value="Cerebellin_Synaptic_Org"/>
</dbReference>
<keyword evidence="2" id="KW-0964">Secreted</keyword>
<feature type="compositionally biased region" description="Basic and acidic residues" evidence="4">
    <location>
        <begin position="1046"/>
        <end position="1075"/>
    </location>
</feature>
<dbReference type="PANTHER" id="PTHR22923">
    <property type="entry name" value="CEREBELLIN-RELATED"/>
    <property type="match status" value="1"/>
</dbReference>
<feature type="compositionally biased region" description="Basic and acidic residues" evidence="4">
    <location>
        <begin position="1201"/>
        <end position="1210"/>
    </location>
</feature>
<dbReference type="Gene3D" id="2.60.120.40">
    <property type="match status" value="1"/>
</dbReference>
<keyword evidence="8" id="KW-1185">Reference proteome</keyword>
<comment type="caution">
    <text evidence="7">The sequence shown here is derived from an EMBL/GenBank/DDBJ whole genome shotgun (WGS) entry which is preliminary data.</text>
</comment>
<dbReference type="GO" id="GO:0005576">
    <property type="term" value="C:extracellular region"/>
    <property type="evidence" value="ECO:0007669"/>
    <property type="project" value="UniProtKB-SubCell"/>
</dbReference>
<dbReference type="InterPro" id="IPR001073">
    <property type="entry name" value="C1q_dom"/>
</dbReference>
<feature type="compositionally biased region" description="Low complexity" evidence="4">
    <location>
        <begin position="1888"/>
        <end position="1904"/>
    </location>
</feature>
<feature type="compositionally biased region" description="Polar residues" evidence="4">
    <location>
        <begin position="1862"/>
        <end position="1874"/>
    </location>
</feature>
<dbReference type="SMART" id="SM00110">
    <property type="entry name" value="C1Q"/>
    <property type="match status" value="1"/>
</dbReference>
<feature type="region of interest" description="Disordered" evidence="4">
    <location>
        <begin position="1014"/>
        <end position="1078"/>
    </location>
</feature>
<proteinExistence type="predicted"/>
<evidence type="ECO:0000313" key="7">
    <source>
        <dbReference type="EMBL" id="GFS11864.1"/>
    </source>
</evidence>
<feature type="chain" id="PRO_5043640921" evidence="5">
    <location>
        <begin position="27"/>
        <end position="2078"/>
    </location>
</feature>
<reference evidence="7 8" key="1">
    <citation type="journal article" date="2021" name="Elife">
        <title>Chloroplast acquisition without the gene transfer in kleptoplastic sea slugs, Plakobranchus ocellatus.</title>
        <authorList>
            <person name="Maeda T."/>
            <person name="Takahashi S."/>
            <person name="Yoshida T."/>
            <person name="Shimamura S."/>
            <person name="Takaki Y."/>
            <person name="Nagai Y."/>
            <person name="Toyoda A."/>
            <person name="Suzuki Y."/>
            <person name="Arimoto A."/>
            <person name="Ishii H."/>
            <person name="Satoh N."/>
            <person name="Nishiyama T."/>
            <person name="Hasebe M."/>
            <person name="Maruyama T."/>
            <person name="Minagawa J."/>
            <person name="Obokata J."/>
            <person name="Shigenobu S."/>
        </authorList>
    </citation>
    <scope>NUCLEOTIDE SEQUENCE [LARGE SCALE GENOMIC DNA]</scope>
</reference>
<feature type="region of interest" description="Disordered" evidence="4">
    <location>
        <begin position="1188"/>
        <end position="1217"/>
    </location>
</feature>
<comment type="subcellular location">
    <subcellularLocation>
        <location evidence="1">Secreted</location>
    </subcellularLocation>
</comment>
<feature type="signal peptide" evidence="5">
    <location>
        <begin position="1"/>
        <end position="26"/>
    </location>
</feature>
<feature type="compositionally biased region" description="Polar residues" evidence="4">
    <location>
        <begin position="1017"/>
        <end position="1033"/>
    </location>
</feature>